<evidence type="ECO:0000313" key="1">
    <source>
        <dbReference type="EMBL" id="EOL47608.1"/>
    </source>
</evidence>
<dbReference type="PATRIC" id="fig|1158610.3.peg.587"/>
<dbReference type="HOGENOM" id="CLU_2824481_0_0_9"/>
<reference evidence="1 2" key="1">
    <citation type="submission" date="2013-02" db="EMBL/GenBank/DDBJ databases">
        <title>The Genome Sequence of Enterococcus phoeniculicola BAA-412.</title>
        <authorList>
            <consortium name="The Broad Institute Genome Sequencing Platform"/>
            <consortium name="The Broad Institute Genome Sequencing Center for Infectious Disease"/>
            <person name="Earl A.M."/>
            <person name="Gilmore M.S."/>
            <person name="Lebreton F."/>
            <person name="Walker B."/>
            <person name="Young S.K."/>
            <person name="Zeng Q."/>
            <person name="Gargeya S."/>
            <person name="Fitzgerald M."/>
            <person name="Haas B."/>
            <person name="Abouelleil A."/>
            <person name="Alvarado L."/>
            <person name="Arachchi H.M."/>
            <person name="Berlin A.M."/>
            <person name="Chapman S.B."/>
            <person name="Dewar J."/>
            <person name="Goldberg J."/>
            <person name="Griggs A."/>
            <person name="Gujja S."/>
            <person name="Hansen M."/>
            <person name="Howarth C."/>
            <person name="Imamovic A."/>
            <person name="Larimer J."/>
            <person name="McCowan C."/>
            <person name="Murphy C."/>
            <person name="Neiman D."/>
            <person name="Pearson M."/>
            <person name="Priest M."/>
            <person name="Roberts A."/>
            <person name="Saif S."/>
            <person name="Shea T."/>
            <person name="Sisk P."/>
            <person name="Sykes S."/>
            <person name="Wortman J."/>
            <person name="Nusbaum C."/>
            <person name="Birren B."/>
        </authorList>
    </citation>
    <scope>NUCLEOTIDE SEQUENCE [LARGE SCALE GENOMIC DNA]</scope>
    <source>
        <strain evidence="1 2">ATCC BAA-412</strain>
    </source>
</reference>
<dbReference type="EMBL" id="AJAT01000008">
    <property type="protein sequence ID" value="EOL47608.1"/>
    <property type="molecule type" value="Genomic_DNA"/>
</dbReference>
<accession>R3U2K9</accession>
<evidence type="ECO:0000313" key="2">
    <source>
        <dbReference type="Proteomes" id="UP000013785"/>
    </source>
</evidence>
<gene>
    <name evidence="1" type="ORF">UC3_00611</name>
</gene>
<protein>
    <submittedName>
        <fullName evidence="1">Uncharacterized protein</fullName>
    </submittedName>
</protein>
<keyword evidence="2" id="KW-1185">Reference proteome</keyword>
<proteinExistence type="predicted"/>
<sequence>MDEYMNFVLTENPKIKEGDSLIVKIVKVTNVMGSCMLTLKKGKVKNTHRIFDACFLFKSLCIKHFG</sequence>
<dbReference type="Proteomes" id="UP000013785">
    <property type="component" value="Unassembled WGS sequence"/>
</dbReference>
<comment type="caution">
    <text evidence="1">The sequence shown here is derived from an EMBL/GenBank/DDBJ whole genome shotgun (WGS) entry which is preliminary data.</text>
</comment>
<name>R3U2K9_9ENTE</name>
<dbReference type="AlphaFoldDB" id="R3U2K9"/>
<organism evidence="1 2">
    <name type="scientific">Enterococcus phoeniculicola ATCC BAA-412</name>
    <dbReference type="NCBI Taxonomy" id="1158610"/>
    <lineage>
        <taxon>Bacteria</taxon>
        <taxon>Bacillati</taxon>
        <taxon>Bacillota</taxon>
        <taxon>Bacilli</taxon>
        <taxon>Lactobacillales</taxon>
        <taxon>Enterococcaceae</taxon>
        <taxon>Enterococcus</taxon>
    </lineage>
</organism>